<dbReference type="Pfam" id="PF13362">
    <property type="entry name" value="Toprim_3"/>
    <property type="match status" value="1"/>
</dbReference>
<evidence type="ECO:0000259" key="3">
    <source>
        <dbReference type="Pfam" id="PF18974"/>
    </source>
</evidence>
<organism evidence="4 5">
    <name type="scientific">Roseibium algae</name>
    <dbReference type="NCBI Taxonomy" id="3123038"/>
    <lineage>
        <taxon>Bacteria</taxon>
        <taxon>Pseudomonadati</taxon>
        <taxon>Pseudomonadota</taxon>
        <taxon>Alphaproteobacteria</taxon>
        <taxon>Hyphomicrobiales</taxon>
        <taxon>Stappiaceae</taxon>
        <taxon>Roseibium</taxon>
    </lineage>
</organism>
<evidence type="ECO:0000259" key="2">
    <source>
        <dbReference type="Pfam" id="PF13362"/>
    </source>
</evidence>
<proteinExistence type="predicted"/>
<feature type="region of interest" description="Disordered" evidence="1">
    <location>
        <begin position="384"/>
        <end position="403"/>
    </location>
</feature>
<dbReference type="Pfam" id="PF18974">
    <property type="entry name" value="DUF5710"/>
    <property type="match status" value="1"/>
</dbReference>
<dbReference type="CDD" id="cd01029">
    <property type="entry name" value="TOPRIM_primases"/>
    <property type="match status" value="1"/>
</dbReference>
<feature type="domain" description="DUF5710" evidence="3">
    <location>
        <begin position="8"/>
        <end position="51"/>
    </location>
</feature>
<evidence type="ECO:0000256" key="1">
    <source>
        <dbReference type="SAM" id="MobiDB-lite"/>
    </source>
</evidence>
<protein>
    <submittedName>
        <fullName evidence="4">DUF5710 domain-containing protein</fullName>
    </submittedName>
</protein>
<dbReference type="InterPro" id="IPR006171">
    <property type="entry name" value="TOPRIM_dom"/>
</dbReference>
<keyword evidence="5" id="KW-1185">Reference proteome</keyword>
<sequence length="403" mass="44744">MTKATPQKTYLDVPFDQKDAAKQAGALWDKSQKAWFARGAEVPAALKAYLPKEQREKEREDPRLAFGAFLREKGAELKGEPQMDGQWHRIGLIGEGKAQNASYRAFLDGVPNGQFKNFKGDEIESWQGEASGMSPADQRRLAAQAEKTRDERDKQRAEDHQAAAKRAFGIWTNLKTWATPDNCPYLGRKQVRGFGVKLTDDGLMVVPLRDTTGRIWSLQFVGDEKNFLKNGRKEGLHHTIDPDKELQKDPAKGQDKGDKLTIVIGEGYATGADVHKATKLPTFVAFDGDNLVSTAKAVREKYPQANILIAADDDHHLQLKSPPLPNKGLKCAQRAADAVGGKVLAPSFTPAEKSKGLTDWNDLKQERGEAGLLSALRLSFSTMQRQQKLEQGKGLEREREMAR</sequence>
<dbReference type="InterPro" id="IPR034154">
    <property type="entry name" value="TOPRIM_DnaG/twinkle"/>
</dbReference>
<dbReference type="InterPro" id="IPR043764">
    <property type="entry name" value="DUF5710"/>
</dbReference>
<gene>
    <name evidence="4" type="ORF">V6575_22710</name>
</gene>
<reference evidence="4 5" key="1">
    <citation type="submission" date="2024-02" db="EMBL/GenBank/DDBJ databases">
        <title>Roseibium algae sp. nov., isolated from marine alga (Grateloupia sp.), showing potential in myo-inositol conversion.</title>
        <authorList>
            <person name="Wang Y."/>
        </authorList>
    </citation>
    <scope>NUCLEOTIDE SEQUENCE [LARGE SCALE GENOMIC DNA]</scope>
    <source>
        <strain evidence="4 5">H3510</strain>
    </source>
</reference>
<feature type="region of interest" description="Disordered" evidence="1">
    <location>
        <begin position="234"/>
        <end position="256"/>
    </location>
</feature>
<name>A0ABU8TT63_9HYPH</name>
<evidence type="ECO:0000313" key="4">
    <source>
        <dbReference type="EMBL" id="MEJ8476896.1"/>
    </source>
</evidence>
<feature type="domain" description="Toprim" evidence="2">
    <location>
        <begin position="262"/>
        <end position="369"/>
    </location>
</feature>
<feature type="compositionally biased region" description="Basic and acidic residues" evidence="1">
    <location>
        <begin position="387"/>
        <end position="403"/>
    </location>
</feature>
<accession>A0ABU8TT63</accession>
<dbReference type="Proteomes" id="UP001385499">
    <property type="component" value="Unassembled WGS sequence"/>
</dbReference>
<comment type="caution">
    <text evidence="4">The sequence shown here is derived from an EMBL/GenBank/DDBJ whole genome shotgun (WGS) entry which is preliminary data.</text>
</comment>
<dbReference type="EMBL" id="JBAKIA010000032">
    <property type="protein sequence ID" value="MEJ8476896.1"/>
    <property type="molecule type" value="Genomic_DNA"/>
</dbReference>
<evidence type="ECO:0000313" key="5">
    <source>
        <dbReference type="Proteomes" id="UP001385499"/>
    </source>
</evidence>
<dbReference type="RefSeq" id="WP_340277740.1">
    <property type="nucleotide sequence ID" value="NZ_JBAKIA010000032.1"/>
</dbReference>